<protein>
    <submittedName>
        <fullName evidence="2">PiggyBac transposable element-derived protein 4</fullName>
    </submittedName>
</protein>
<evidence type="ECO:0000256" key="1">
    <source>
        <dbReference type="SAM" id="MobiDB-lite"/>
    </source>
</evidence>
<evidence type="ECO:0000313" key="3">
    <source>
        <dbReference type="Proteomes" id="UP000299102"/>
    </source>
</evidence>
<dbReference type="EMBL" id="BGZK01003407">
    <property type="protein sequence ID" value="GBP00988.1"/>
    <property type="molecule type" value="Genomic_DNA"/>
</dbReference>
<accession>A0A4C1SIF4</accession>
<dbReference type="STRING" id="151549.A0A4C1SIF4"/>
<feature type="compositionally biased region" description="Polar residues" evidence="1">
    <location>
        <begin position="10"/>
        <end position="20"/>
    </location>
</feature>
<dbReference type="Proteomes" id="UP000299102">
    <property type="component" value="Unassembled WGS sequence"/>
</dbReference>
<gene>
    <name evidence="2" type="primary">PGBD4</name>
    <name evidence="2" type="ORF">EVAR_70854_1</name>
</gene>
<organism evidence="2 3">
    <name type="scientific">Eumeta variegata</name>
    <name type="common">Bagworm moth</name>
    <name type="synonym">Eumeta japonica</name>
    <dbReference type="NCBI Taxonomy" id="151549"/>
    <lineage>
        <taxon>Eukaryota</taxon>
        <taxon>Metazoa</taxon>
        <taxon>Ecdysozoa</taxon>
        <taxon>Arthropoda</taxon>
        <taxon>Hexapoda</taxon>
        <taxon>Insecta</taxon>
        <taxon>Pterygota</taxon>
        <taxon>Neoptera</taxon>
        <taxon>Endopterygota</taxon>
        <taxon>Lepidoptera</taxon>
        <taxon>Glossata</taxon>
        <taxon>Ditrysia</taxon>
        <taxon>Tineoidea</taxon>
        <taxon>Psychidae</taxon>
        <taxon>Oiketicinae</taxon>
        <taxon>Eumeta</taxon>
    </lineage>
</organism>
<dbReference type="OrthoDB" id="1925334at2759"/>
<sequence>MKRKSDSKQRQPYTSTGSSVRENEIESPLLGSNAGTISAIAGGRGPQAMLPRSAMRVQAKHKLRGGVQVSSENCPMRSSHCPAVRSGPALSCNYCWNTVDERGRILRRKTKYHCPECRTNLCIVPCFHLYHARNAENPPQ</sequence>
<proteinExistence type="predicted"/>
<comment type="caution">
    <text evidence="2">The sequence shown here is derived from an EMBL/GenBank/DDBJ whole genome shotgun (WGS) entry which is preliminary data.</text>
</comment>
<keyword evidence="3" id="KW-1185">Reference proteome</keyword>
<dbReference type="AlphaFoldDB" id="A0A4C1SIF4"/>
<feature type="region of interest" description="Disordered" evidence="1">
    <location>
        <begin position="1"/>
        <end position="30"/>
    </location>
</feature>
<reference evidence="2 3" key="1">
    <citation type="journal article" date="2019" name="Commun. Biol.">
        <title>The bagworm genome reveals a unique fibroin gene that provides high tensile strength.</title>
        <authorList>
            <person name="Kono N."/>
            <person name="Nakamura H."/>
            <person name="Ohtoshi R."/>
            <person name="Tomita M."/>
            <person name="Numata K."/>
            <person name="Arakawa K."/>
        </authorList>
    </citation>
    <scope>NUCLEOTIDE SEQUENCE [LARGE SCALE GENOMIC DNA]</scope>
</reference>
<name>A0A4C1SIF4_EUMVA</name>
<evidence type="ECO:0000313" key="2">
    <source>
        <dbReference type="EMBL" id="GBP00988.1"/>
    </source>
</evidence>